<dbReference type="EC" id="2.7.7.41" evidence="6"/>
<comment type="subcellular location">
    <subcellularLocation>
        <location evidence="2">Mitochondrion inner membrane</location>
        <topology evidence="2">Peripheral membrane protein</topology>
        <orientation evidence="2">Matrix side</orientation>
    </subcellularLocation>
</comment>
<keyword evidence="15" id="KW-0472">Membrane</keyword>
<keyword evidence="14" id="KW-0496">Mitochondrion</keyword>
<evidence type="ECO:0000313" key="19">
    <source>
        <dbReference type="EMBL" id="KAK5192262.1"/>
    </source>
</evidence>
<keyword evidence="16" id="KW-0594">Phospholipid biosynthesis</keyword>
<dbReference type="Proteomes" id="UP001357485">
    <property type="component" value="Unassembled WGS sequence"/>
</dbReference>
<keyword evidence="11" id="KW-0999">Mitochondrion inner membrane</keyword>
<evidence type="ECO:0000256" key="14">
    <source>
        <dbReference type="ARBA" id="ARBA00023128"/>
    </source>
</evidence>
<keyword evidence="9" id="KW-0808">Transferase</keyword>
<comment type="pathway">
    <text evidence="4">Lipid metabolism.</text>
</comment>
<evidence type="ECO:0000256" key="11">
    <source>
        <dbReference type="ARBA" id="ARBA00022792"/>
    </source>
</evidence>
<sequence length="195" mass="22028">MGDPRMSLPTENPRKVSNIVTAQLANFRTLYDPLITDLPNLHYSDPACAQPDWKADPAANARLTQSMDPKMRGNMVRRLPKVFRQKLYYQYQAKFQIPGSAFDSIIEHARDEDATSFRRREGGAFEQRIAADVDGLSDVVRGVIRSTVKWPSTTQSLKGLLTGGPRKSWRYLTEKWTRSREGGAVADKGTKEKRA</sequence>
<dbReference type="Pfam" id="PF09139">
    <property type="entry name" value="Tam41_Mmp37"/>
    <property type="match status" value="1"/>
</dbReference>
<evidence type="ECO:0000256" key="2">
    <source>
        <dbReference type="ARBA" id="ARBA00004443"/>
    </source>
</evidence>
<keyword evidence="20" id="KW-1185">Reference proteome</keyword>
<evidence type="ECO:0000256" key="7">
    <source>
        <dbReference type="ARBA" id="ARBA00018337"/>
    </source>
</evidence>
<proteinExistence type="inferred from homology"/>
<accession>A0ABR0LL01</accession>
<evidence type="ECO:0000256" key="6">
    <source>
        <dbReference type="ARBA" id="ARBA00012487"/>
    </source>
</evidence>
<comment type="similarity">
    <text evidence="5">Belongs to the TAM41 family.</text>
</comment>
<evidence type="ECO:0000256" key="8">
    <source>
        <dbReference type="ARBA" id="ARBA00022516"/>
    </source>
</evidence>
<dbReference type="PANTHER" id="PTHR13619">
    <property type="entry name" value="PHOSPHATIDATE CYTIDYLYLTRANSFERASE, MITOCHONDRIAL"/>
    <property type="match status" value="1"/>
</dbReference>
<evidence type="ECO:0000256" key="17">
    <source>
        <dbReference type="ARBA" id="ARBA00023264"/>
    </source>
</evidence>
<keyword evidence="10" id="KW-0548">Nucleotidyltransferase</keyword>
<evidence type="ECO:0000256" key="1">
    <source>
        <dbReference type="ARBA" id="ARBA00001946"/>
    </source>
</evidence>
<organism evidence="19 20">
    <name type="scientific">Cryomyces antarcticus</name>
    <dbReference type="NCBI Taxonomy" id="329879"/>
    <lineage>
        <taxon>Eukaryota</taxon>
        <taxon>Fungi</taxon>
        <taxon>Dikarya</taxon>
        <taxon>Ascomycota</taxon>
        <taxon>Pezizomycotina</taxon>
        <taxon>Dothideomycetes</taxon>
        <taxon>Dothideomycetes incertae sedis</taxon>
        <taxon>Cryomyces</taxon>
    </lineage>
</organism>
<dbReference type="InterPro" id="IPR015222">
    <property type="entry name" value="Tam41"/>
</dbReference>
<keyword evidence="12" id="KW-0460">Magnesium</keyword>
<evidence type="ECO:0000256" key="10">
    <source>
        <dbReference type="ARBA" id="ARBA00022695"/>
    </source>
</evidence>
<gene>
    <name evidence="19" type="primary">TAM41</name>
    <name evidence="19" type="ORF">LTR16_007479</name>
</gene>
<protein>
    <recommendedName>
        <fullName evidence="7">Phosphatidate cytidylyltransferase, mitochondrial</fullName>
        <ecNumber evidence="6">2.7.7.41</ecNumber>
    </recommendedName>
    <alternativeName>
        <fullName evidence="18">CDP-diacylglycerol synthase</fullName>
    </alternativeName>
</protein>
<name>A0ABR0LL01_9PEZI</name>
<evidence type="ECO:0000313" key="20">
    <source>
        <dbReference type="Proteomes" id="UP001357485"/>
    </source>
</evidence>
<dbReference type="EMBL" id="JAVRRA010018017">
    <property type="protein sequence ID" value="KAK5192262.1"/>
    <property type="molecule type" value="Genomic_DNA"/>
</dbReference>
<evidence type="ECO:0000256" key="15">
    <source>
        <dbReference type="ARBA" id="ARBA00023136"/>
    </source>
</evidence>
<comment type="pathway">
    <text evidence="3">Phospholipid metabolism; CDP-diacylglycerol biosynthesis; CDP-diacylglycerol from sn-glycerol 3-phosphate: step 3/3.</text>
</comment>
<evidence type="ECO:0000256" key="4">
    <source>
        <dbReference type="ARBA" id="ARBA00005189"/>
    </source>
</evidence>
<dbReference type="PANTHER" id="PTHR13619:SF0">
    <property type="entry name" value="PHOSPHATIDATE CYTIDYLYLTRANSFERASE, MITOCHONDRIAL"/>
    <property type="match status" value="1"/>
</dbReference>
<evidence type="ECO:0000256" key="5">
    <source>
        <dbReference type="ARBA" id="ARBA00005458"/>
    </source>
</evidence>
<keyword evidence="13" id="KW-0443">Lipid metabolism</keyword>
<comment type="caution">
    <text evidence="19">The sequence shown here is derived from an EMBL/GenBank/DDBJ whole genome shotgun (WGS) entry which is preliminary data.</text>
</comment>
<comment type="cofactor">
    <cofactor evidence="1">
        <name>Mg(2+)</name>
        <dbReference type="ChEBI" id="CHEBI:18420"/>
    </cofactor>
</comment>
<evidence type="ECO:0000256" key="18">
    <source>
        <dbReference type="ARBA" id="ARBA00029893"/>
    </source>
</evidence>
<evidence type="ECO:0000256" key="9">
    <source>
        <dbReference type="ARBA" id="ARBA00022679"/>
    </source>
</evidence>
<keyword evidence="8" id="KW-0444">Lipid biosynthesis</keyword>
<keyword evidence="17" id="KW-1208">Phospholipid metabolism</keyword>
<evidence type="ECO:0000256" key="13">
    <source>
        <dbReference type="ARBA" id="ARBA00023098"/>
    </source>
</evidence>
<evidence type="ECO:0000256" key="16">
    <source>
        <dbReference type="ARBA" id="ARBA00023209"/>
    </source>
</evidence>
<evidence type="ECO:0000256" key="3">
    <source>
        <dbReference type="ARBA" id="ARBA00005119"/>
    </source>
</evidence>
<evidence type="ECO:0000256" key="12">
    <source>
        <dbReference type="ARBA" id="ARBA00022842"/>
    </source>
</evidence>
<reference evidence="19 20" key="1">
    <citation type="submission" date="2023-08" db="EMBL/GenBank/DDBJ databases">
        <title>Black Yeasts Isolated from many extreme environments.</title>
        <authorList>
            <person name="Coleine C."/>
            <person name="Stajich J.E."/>
            <person name="Selbmann L."/>
        </authorList>
    </citation>
    <scope>NUCLEOTIDE SEQUENCE [LARGE SCALE GENOMIC DNA]</scope>
    <source>
        <strain evidence="19 20">CCFEE 536</strain>
    </source>
</reference>